<dbReference type="OrthoDB" id="3778584at2759"/>
<evidence type="ECO:0000256" key="1">
    <source>
        <dbReference type="SAM" id="Coils"/>
    </source>
</evidence>
<keyword evidence="3" id="KW-1185">Reference proteome</keyword>
<name>A0A9W8X791_9PLEO</name>
<feature type="coiled-coil region" evidence="1">
    <location>
        <begin position="136"/>
        <end position="163"/>
    </location>
</feature>
<evidence type="ECO:0000313" key="2">
    <source>
        <dbReference type="EMBL" id="KAJ4342755.1"/>
    </source>
</evidence>
<protein>
    <submittedName>
        <fullName evidence="2">Uncharacterized protein</fullName>
    </submittedName>
</protein>
<gene>
    <name evidence="2" type="ORF">N0V87_000964</name>
</gene>
<dbReference type="AlphaFoldDB" id="A0A9W8X791"/>
<accession>A0A9W8X791</accession>
<dbReference type="EMBL" id="JAPEUV010000005">
    <property type="protein sequence ID" value="KAJ4342755.1"/>
    <property type="molecule type" value="Genomic_DNA"/>
</dbReference>
<proteinExistence type="predicted"/>
<sequence length="213" mass="24056">MGDTTTPRSASQRSTVAFDGFEESENGGWHWVSFNFPAIEPQNVSHEVEHSTRASPGWSAKHDFERRLNRNGIKISKASDINASKATVQPAVQQRGGAFSILDGYTRANAHRANHYVSRSETFLPLETATMASFTKDKKETKVEALERQLHQAQTEAQVWKRQSERREQDLRASCKETMEWRMKYEDLYSAVLQGVDIKPDGTPKRVATKSLG</sequence>
<reference evidence="2" key="1">
    <citation type="submission" date="2022-10" db="EMBL/GenBank/DDBJ databases">
        <title>Tapping the CABI collections for fungal endophytes: first genome assemblies for Collariella, Neodidymelliopsis, Ascochyta clinopodiicola, Didymella pomorum, Didymosphaeria variabile, Neocosmospora piperis and Neocucurbitaria cava.</title>
        <authorList>
            <person name="Hill R."/>
        </authorList>
    </citation>
    <scope>NUCLEOTIDE SEQUENCE</scope>
    <source>
        <strain evidence="2">IMI 360193</strain>
    </source>
</reference>
<comment type="caution">
    <text evidence="2">The sequence shown here is derived from an EMBL/GenBank/DDBJ whole genome shotgun (WGS) entry which is preliminary data.</text>
</comment>
<organism evidence="2 3">
    <name type="scientific">Didymella glomerata</name>
    <dbReference type="NCBI Taxonomy" id="749621"/>
    <lineage>
        <taxon>Eukaryota</taxon>
        <taxon>Fungi</taxon>
        <taxon>Dikarya</taxon>
        <taxon>Ascomycota</taxon>
        <taxon>Pezizomycotina</taxon>
        <taxon>Dothideomycetes</taxon>
        <taxon>Pleosporomycetidae</taxon>
        <taxon>Pleosporales</taxon>
        <taxon>Pleosporineae</taxon>
        <taxon>Didymellaceae</taxon>
        <taxon>Didymella</taxon>
    </lineage>
</organism>
<dbReference type="Proteomes" id="UP001140562">
    <property type="component" value="Unassembled WGS sequence"/>
</dbReference>
<evidence type="ECO:0000313" key="3">
    <source>
        <dbReference type="Proteomes" id="UP001140562"/>
    </source>
</evidence>
<keyword evidence="1" id="KW-0175">Coiled coil</keyword>